<proteinExistence type="predicted"/>
<sequence length="122" mass="13414">MRAMVILMLAASAVAQAETEVSSDGNNPAILRVTEHQTEEGRVVVQRTVLIYDREANPHVVNQRFLKDGDHYRVLPDSLSETEVAIGEALCAAEGSHYVTHLSDVRISPGTVQALLCEYDRP</sequence>
<dbReference type="Proteomes" id="UP000006764">
    <property type="component" value="Chromosome"/>
</dbReference>
<name>A0A0B4XJ66_9GAMM</name>
<dbReference type="AlphaFoldDB" id="A0A0B4XJ66"/>
<evidence type="ECO:0000256" key="1">
    <source>
        <dbReference type="SAM" id="SignalP"/>
    </source>
</evidence>
<keyword evidence="3" id="KW-1185">Reference proteome</keyword>
<dbReference type="STRING" id="391936.S7S_00920"/>
<dbReference type="KEGG" id="apac:S7S_00920"/>
<organism evidence="2 3">
    <name type="scientific">Isoalcanivorax pacificus W11-5</name>
    <dbReference type="NCBI Taxonomy" id="391936"/>
    <lineage>
        <taxon>Bacteria</taxon>
        <taxon>Pseudomonadati</taxon>
        <taxon>Pseudomonadota</taxon>
        <taxon>Gammaproteobacteria</taxon>
        <taxon>Oceanospirillales</taxon>
        <taxon>Alcanivoracaceae</taxon>
        <taxon>Isoalcanivorax</taxon>
    </lineage>
</organism>
<dbReference type="RefSeq" id="WP_008740125.1">
    <property type="nucleotide sequence ID" value="NZ_CP004387.1"/>
</dbReference>
<dbReference type="EMBL" id="CP004387">
    <property type="protein sequence ID" value="AJD46608.1"/>
    <property type="molecule type" value="Genomic_DNA"/>
</dbReference>
<reference evidence="2 3" key="1">
    <citation type="journal article" date="2012" name="J. Bacteriol.">
        <title>Genome sequence of an alkane-degrading bacterium, Alcanivorax pacificus type strain W11-5, isolated from deep sea sediment.</title>
        <authorList>
            <person name="Lai Q."/>
            <person name="Shao Z."/>
        </authorList>
    </citation>
    <scope>NUCLEOTIDE SEQUENCE [LARGE SCALE GENOMIC DNA]</scope>
    <source>
        <strain evidence="2 3">W11-5</strain>
    </source>
</reference>
<dbReference type="HOGENOM" id="CLU_2021831_0_0_6"/>
<feature type="signal peptide" evidence="1">
    <location>
        <begin position="1"/>
        <end position="17"/>
    </location>
</feature>
<gene>
    <name evidence="2" type="ORF">S7S_00920</name>
</gene>
<evidence type="ECO:0000313" key="3">
    <source>
        <dbReference type="Proteomes" id="UP000006764"/>
    </source>
</evidence>
<keyword evidence="1" id="KW-0732">Signal</keyword>
<protein>
    <submittedName>
        <fullName evidence="2">Uncharacterized protein</fullName>
    </submittedName>
</protein>
<feature type="chain" id="PRO_5002111227" evidence="1">
    <location>
        <begin position="18"/>
        <end position="122"/>
    </location>
</feature>
<accession>A0A0B4XJ66</accession>
<evidence type="ECO:0000313" key="2">
    <source>
        <dbReference type="EMBL" id="AJD46608.1"/>
    </source>
</evidence>